<evidence type="ECO:0000256" key="7">
    <source>
        <dbReference type="ARBA" id="ARBA00023326"/>
    </source>
</evidence>
<sequence length="174" mass="20208">MIDRDFKVIDDQGELYGRVIKLKKRYTHLKVFIAIGGWAFNDPGPNARTFSRMASTPRNREIFIDSLVNFMNKYGFDGVDIDWEYPVDGDRGGVPADKNNFVLVIAEIKNRFAMENSGWGVTLTLPSSFWYLQHFDIQNLQDHVDWFNLMSYDLHGTWDAGNKFQGPFMFAHRN</sequence>
<dbReference type="EMBL" id="JBBBZM010000008">
    <property type="protein sequence ID" value="KAL0639785.1"/>
    <property type="molecule type" value="Genomic_DNA"/>
</dbReference>
<name>A0ABR3GV10_9PEZI</name>
<dbReference type="PROSITE" id="PS01095">
    <property type="entry name" value="GH18_1"/>
    <property type="match status" value="1"/>
</dbReference>
<dbReference type="Pfam" id="PF00704">
    <property type="entry name" value="Glyco_hydro_18"/>
    <property type="match status" value="1"/>
</dbReference>
<dbReference type="InterPro" id="IPR001223">
    <property type="entry name" value="Glyco_hydro18_cat"/>
</dbReference>
<evidence type="ECO:0000256" key="6">
    <source>
        <dbReference type="ARBA" id="ARBA00023295"/>
    </source>
</evidence>
<protein>
    <recommendedName>
        <fullName evidence="2">chitinase</fullName>
        <ecNumber evidence="2">3.2.1.14</ecNumber>
    </recommendedName>
</protein>
<accession>A0ABR3GV10</accession>
<gene>
    <name evidence="11" type="ORF">Q9L58_001100</name>
</gene>
<dbReference type="InterPro" id="IPR017853">
    <property type="entry name" value="GH"/>
</dbReference>
<dbReference type="Gene3D" id="3.20.20.80">
    <property type="entry name" value="Glycosidases"/>
    <property type="match status" value="1"/>
</dbReference>
<dbReference type="SUPFAM" id="SSF51445">
    <property type="entry name" value="(Trans)glycosidases"/>
    <property type="match status" value="1"/>
</dbReference>
<evidence type="ECO:0000313" key="12">
    <source>
        <dbReference type="Proteomes" id="UP001447188"/>
    </source>
</evidence>
<evidence type="ECO:0000256" key="1">
    <source>
        <dbReference type="ARBA" id="ARBA00000822"/>
    </source>
</evidence>
<evidence type="ECO:0000259" key="10">
    <source>
        <dbReference type="PROSITE" id="PS51910"/>
    </source>
</evidence>
<keyword evidence="3 8" id="KW-0378">Hydrolase</keyword>
<evidence type="ECO:0000256" key="2">
    <source>
        <dbReference type="ARBA" id="ARBA00012729"/>
    </source>
</evidence>
<evidence type="ECO:0000256" key="9">
    <source>
        <dbReference type="RuleBase" id="RU004453"/>
    </source>
</evidence>
<keyword evidence="5" id="KW-0119">Carbohydrate metabolism</keyword>
<dbReference type="PROSITE" id="PS51910">
    <property type="entry name" value="GH18_2"/>
    <property type="match status" value="1"/>
</dbReference>
<reference evidence="11 12" key="1">
    <citation type="submission" date="2024-02" db="EMBL/GenBank/DDBJ databases">
        <title>Discinaceae phylogenomics.</title>
        <authorList>
            <person name="Dirks A.C."/>
            <person name="James T.Y."/>
        </authorList>
    </citation>
    <scope>NUCLEOTIDE SEQUENCE [LARGE SCALE GENOMIC DNA]</scope>
    <source>
        <strain evidence="11 12">ACD0624</strain>
    </source>
</reference>
<comment type="similarity">
    <text evidence="9">Belongs to the glycosyl hydrolase 18 family.</text>
</comment>
<dbReference type="SMART" id="SM00636">
    <property type="entry name" value="Glyco_18"/>
    <property type="match status" value="1"/>
</dbReference>
<evidence type="ECO:0000256" key="3">
    <source>
        <dbReference type="ARBA" id="ARBA00022801"/>
    </source>
</evidence>
<evidence type="ECO:0000256" key="5">
    <source>
        <dbReference type="ARBA" id="ARBA00023277"/>
    </source>
</evidence>
<organism evidence="11 12">
    <name type="scientific">Discina gigas</name>
    <dbReference type="NCBI Taxonomy" id="1032678"/>
    <lineage>
        <taxon>Eukaryota</taxon>
        <taxon>Fungi</taxon>
        <taxon>Dikarya</taxon>
        <taxon>Ascomycota</taxon>
        <taxon>Pezizomycotina</taxon>
        <taxon>Pezizomycetes</taxon>
        <taxon>Pezizales</taxon>
        <taxon>Discinaceae</taxon>
        <taxon>Discina</taxon>
    </lineage>
</organism>
<keyword evidence="7" id="KW-0624">Polysaccharide degradation</keyword>
<keyword evidence="6 8" id="KW-0326">Glycosidase</keyword>
<keyword evidence="12" id="KW-1185">Reference proteome</keyword>
<dbReference type="InterPro" id="IPR001579">
    <property type="entry name" value="Glyco_hydro_18_chit_AS"/>
</dbReference>
<comment type="catalytic activity">
    <reaction evidence="1">
        <text>Random endo-hydrolysis of N-acetyl-beta-D-glucosaminide (1-&gt;4)-beta-linkages in chitin and chitodextrins.</text>
        <dbReference type="EC" id="3.2.1.14"/>
    </reaction>
</comment>
<dbReference type="PANTHER" id="PTHR11177">
    <property type="entry name" value="CHITINASE"/>
    <property type="match status" value="1"/>
</dbReference>
<dbReference type="InterPro" id="IPR050314">
    <property type="entry name" value="Glycosyl_Hydrlase_18"/>
</dbReference>
<dbReference type="EC" id="3.2.1.14" evidence="2"/>
<keyword evidence="4" id="KW-0146">Chitin degradation</keyword>
<dbReference type="InterPro" id="IPR011583">
    <property type="entry name" value="Chitinase_II/V-like_cat"/>
</dbReference>
<comment type="caution">
    <text evidence="11">The sequence shown here is derived from an EMBL/GenBank/DDBJ whole genome shotgun (WGS) entry which is preliminary data.</text>
</comment>
<proteinExistence type="inferred from homology"/>
<evidence type="ECO:0000256" key="4">
    <source>
        <dbReference type="ARBA" id="ARBA00023024"/>
    </source>
</evidence>
<dbReference type="PANTHER" id="PTHR11177:SF333">
    <property type="entry name" value="CHITINASE"/>
    <property type="match status" value="1"/>
</dbReference>
<dbReference type="Proteomes" id="UP001447188">
    <property type="component" value="Unassembled WGS sequence"/>
</dbReference>
<feature type="domain" description="GH18" evidence="10">
    <location>
        <begin position="1"/>
        <end position="174"/>
    </location>
</feature>
<evidence type="ECO:0000256" key="8">
    <source>
        <dbReference type="RuleBase" id="RU000489"/>
    </source>
</evidence>
<evidence type="ECO:0000313" key="11">
    <source>
        <dbReference type="EMBL" id="KAL0639785.1"/>
    </source>
</evidence>